<feature type="domain" description="ENTH" evidence="6">
    <location>
        <begin position="39"/>
        <end position="172"/>
    </location>
</feature>
<comment type="caution">
    <text evidence="7">The sequence shown here is derived from an EMBL/GenBank/DDBJ whole genome shotgun (WGS) entry which is preliminary data.</text>
</comment>
<dbReference type="Pfam" id="PF01417">
    <property type="entry name" value="ENTH"/>
    <property type="match status" value="1"/>
</dbReference>
<dbReference type="CDD" id="cd03571">
    <property type="entry name" value="ENTH"/>
    <property type="match status" value="1"/>
</dbReference>
<keyword evidence="4" id="KW-0968">Cytoplasmic vesicle</keyword>
<dbReference type="GO" id="GO:0030136">
    <property type="term" value="C:clathrin-coated vesicle"/>
    <property type="evidence" value="ECO:0007669"/>
    <property type="project" value="UniProtKB-SubCell"/>
</dbReference>
<dbReference type="PROSITE" id="PS50942">
    <property type="entry name" value="ENTH"/>
    <property type="match status" value="1"/>
</dbReference>
<dbReference type="GO" id="GO:0005794">
    <property type="term" value="C:Golgi apparatus"/>
    <property type="evidence" value="ECO:0007669"/>
    <property type="project" value="UniProtKB-SubCell"/>
</dbReference>
<reference evidence="7 8" key="1">
    <citation type="submission" date="2024-02" db="EMBL/GenBank/DDBJ databases">
        <authorList>
            <person name="Vignale AGUSTIN F."/>
            <person name="Sosa J E."/>
            <person name="Modenutti C."/>
        </authorList>
    </citation>
    <scope>NUCLEOTIDE SEQUENCE [LARGE SCALE GENOMIC DNA]</scope>
</reference>
<dbReference type="AlphaFoldDB" id="A0ABC8V633"/>
<name>A0ABC8V633_9AQUA</name>
<dbReference type="InterPro" id="IPR008942">
    <property type="entry name" value="ENTH_VHS"/>
</dbReference>
<comment type="subcellular location">
    <subcellularLocation>
        <location evidence="1">Cytoplasmic vesicle</location>
        <location evidence="1">Clathrin-coated vesicle</location>
    </subcellularLocation>
    <subcellularLocation>
        <location evidence="2">Golgi apparatus</location>
    </subcellularLocation>
</comment>
<proteinExistence type="predicted"/>
<dbReference type="Proteomes" id="UP001642360">
    <property type="component" value="Unassembled WGS sequence"/>
</dbReference>
<dbReference type="PANTHER" id="PTHR12276">
    <property type="entry name" value="EPSIN/ENT-RELATED"/>
    <property type="match status" value="1"/>
</dbReference>
<evidence type="ECO:0000313" key="8">
    <source>
        <dbReference type="Proteomes" id="UP001642360"/>
    </source>
</evidence>
<keyword evidence="3" id="KW-0333">Golgi apparatus</keyword>
<evidence type="ECO:0000259" key="6">
    <source>
        <dbReference type="PROSITE" id="PS50942"/>
    </source>
</evidence>
<evidence type="ECO:0000256" key="2">
    <source>
        <dbReference type="ARBA" id="ARBA00004555"/>
    </source>
</evidence>
<evidence type="ECO:0000313" key="7">
    <source>
        <dbReference type="EMBL" id="CAK9188287.1"/>
    </source>
</evidence>
<gene>
    <name evidence="7" type="ORF">ILEXP_LOCUS58950</name>
</gene>
<dbReference type="SMART" id="SM00273">
    <property type="entry name" value="ENTH"/>
    <property type="match status" value="1"/>
</dbReference>
<feature type="region of interest" description="Disordered" evidence="5">
    <location>
        <begin position="299"/>
        <end position="329"/>
    </location>
</feature>
<feature type="compositionally biased region" description="Polar residues" evidence="5">
    <location>
        <begin position="208"/>
        <end position="233"/>
    </location>
</feature>
<sequence>MSILGSRSNNSANMGTPLFHEFKKQASFFLKEKIKTARLALTDVTPAQLLTEEATNGNPEGPDTRTLKMISRAAFEVDDYWRIVEILHKRLLRFDKNSWRMSYKALIVLEHLLTHGPESVAEEFQSDQNCISEMGSFQHIDEKGFNWGMNVRKKSERLLKLLEKGPEWKEERNRSRKITRGIQGFGSFCQRTTFGQEILEDPSLKTYGRSNSQFNDHGNQEDQFSPWNDQNLAKTRPGRAKQIHGENVSSVFSKKVEDLNYLDSFTDHQKVENFGSRGSFKEDMAPRKEVLSGDLEEWNYTGESNPLLDDQRNDPGIGNSVEEDHPFNDTEHLSNVSLLSSADQLLQAY</sequence>
<evidence type="ECO:0000256" key="5">
    <source>
        <dbReference type="SAM" id="MobiDB-lite"/>
    </source>
</evidence>
<evidence type="ECO:0000256" key="3">
    <source>
        <dbReference type="ARBA" id="ARBA00023034"/>
    </source>
</evidence>
<protein>
    <recommendedName>
        <fullName evidence="6">ENTH domain-containing protein</fullName>
    </recommendedName>
</protein>
<dbReference type="InterPro" id="IPR013809">
    <property type="entry name" value="ENTH"/>
</dbReference>
<dbReference type="Gene3D" id="1.25.40.90">
    <property type="match status" value="1"/>
</dbReference>
<dbReference type="EMBL" id="CAUOFW020010390">
    <property type="protein sequence ID" value="CAK9188287.1"/>
    <property type="molecule type" value="Genomic_DNA"/>
</dbReference>
<dbReference type="PANTHER" id="PTHR12276:SF116">
    <property type="entry name" value="ENTH_VHS FAMILY PROTEIN"/>
    <property type="match status" value="1"/>
</dbReference>
<organism evidence="7 8">
    <name type="scientific">Ilex paraguariensis</name>
    <name type="common">yerba mate</name>
    <dbReference type="NCBI Taxonomy" id="185542"/>
    <lineage>
        <taxon>Eukaryota</taxon>
        <taxon>Viridiplantae</taxon>
        <taxon>Streptophyta</taxon>
        <taxon>Embryophyta</taxon>
        <taxon>Tracheophyta</taxon>
        <taxon>Spermatophyta</taxon>
        <taxon>Magnoliopsida</taxon>
        <taxon>eudicotyledons</taxon>
        <taxon>Gunneridae</taxon>
        <taxon>Pentapetalae</taxon>
        <taxon>asterids</taxon>
        <taxon>campanulids</taxon>
        <taxon>Aquifoliales</taxon>
        <taxon>Aquifoliaceae</taxon>
        <taxon>Ilex</taxon>
    </lineage>
</organism>
<keyword evidence="8" id="KW-1185">Reference proteome</keyword>
<accession>A0ABC8V633</accession>
<feature type="region of interest" description="Disordered" evidence="5">
    <location>
        <begin position="205"/>
        <end position="246"/>
    </location>
</feature>
<dbReference type="SUPFAM" id="SSF48464">
    <property type="entry name" value="ENTH/VHS domain"/>
    <property type="match status" value="1"/>
</dbReference>
<evidence type="ECO:0000256" key="1">
    <source>
        <dbReference type="ARBA" id="ARBA00004132"/>
    </source>
</evidence>
<evidence type="ECO:0000256" key="4">
    <source>
        <dbReference type="ARBA" id="ARBA00023329"/>
    </source>
</evidence>